<evidence type="ECO:0000256" key="1">
    <source>
        <dbReference type="ARBA" id="ARBA00004442"/>
    </source>
</evidence>
<name>A0A1B4VDZ5_9GAMM</name>
<evidence type="ECO:0000256" key="8">
    <source>
        <dbReference type="SAM" id="Coils"/>
    </source>
</evidence>
<dbReference type="Proteomes" id="UP000218899">
    <property type="component" value="Chromosome"/>
</dbReference>
<organism evidence="10 11">
    <name type="scientific">Sulfurifustis variabilis</name>
    <dbReference type="NCBI Taxonomy" id="1675686"/>
    <lineage>
        <taxon>Bacteria</taxon>
        <taxon>Pseudomonadati</taxon>
        <taxon>Pseudomonadota</taxon>
        <taxon>Gammaproteobacteria</taxon>
        <taxon>Acidiferrobacterales</taxon>
        <taxon>Acidiferrobacteraceae</taxon>
        <taxon>Sulfurifustis</taxon>
    </lineage>
</organism>
<dbReference type="InterPro" id="IPR003423">
    <property type="entry name" value="OMP_efflux"/>
</dbReference>
<keyword evidence="11" id="KW-1185">Reference proteome</keyword>
<evidence type="ECO:0000256" key="4">
    <source>
        <dbReference type="ARBA" id="ARBA00022452"/>
    </source>
</evidence>
<sequence>MRTAVLLLGTMLLGTSGPASAVDLLEVYRQAQANDPAWAAAQAAHRANLEQVPQARAGLLPNVDLSVDVFQNRQQVQTPVVDGTFSFRSEGYTLELNQPLYNRPNRAVYAQSLAFASQSEHQLAAARDDLIVRTVRAYLAVLTAREVHDYAQSEKAAVQRLLTLARRNFNVGTASLIDVHDAQAAYDLAVSQEIAAANELEVARESLQVLTGHPVGPLAGLTAKLEPVPPDPAIMESWVETAVRQNPNVLVREQVLEQAAQAVEAGRGRHYPTLDLVLGRSYNDADAPSVFSGARLPIETTTDQVGVRFNLPIYQGGGTSAQVREAVARRDEAQLQLEATRRQVAQQAREIYLAVTTNLAQVRSLEQARASNQRAVESTVLGQERGLRTGLDVLNNQRVLFRTLRDLARARYDYLLARIQLRAVAGTLGEEDLIAVNRLLREK</sequence>
<evidence type="ECO:0000256" key="3">
    <source>
        <dbReference type="ARBA" id="ARBA00022448"/>
    </source>
</evidence>
<keyword evidence="8" id="KW-0175">Coiled coil</keyword>
<dbReference type="KEGG" id="sva:SVA_2247"/>
<dbReference type="SUPFAM" id="SSF56954">
    <property type="entry name" value="Outer membrane efflux proteins (OEP)"/>
    <property type="match status" value="1"/>
</dbReference>
<feature type="coiled-coil region" evidence="8">
    <location>
        <begin position="323"/>
        <end position="350"/>
    </location>
</feature>
<dbReference type="EMBL" id="AP014936">
    <property type="protein sequence ID" value="BAU48797.1"/>
    <property type="molecule type" value="Genomic_DNA"/>
</dbReference>
<feature type="chain" id="PRO_5008571420" evidence="9">
    <location>
        <begin position="22"/>
        <end position="443"/>
    </location>
</feature>
<keyword evidence="9" id="KW-0732">Signal</keyword>
<dbReference type="PANTHER" id="PTHR30026">
    <property type="entry name" value="OUTER MEMBRANE PROTEIN TOLC"/>
    <property type="match status" value="1"/>
</dbReference>
<comment type="subcellular location">
    <subcellularLocation>
        <location evidence="1">Cell outer membrane</location>
    </subcellularLocation>
</comment>
<dbReference type="GO" id="GO:0015562">
    <property type="term" value="F:efflux transmembrane transporter activity"/>
    <property type="evidence" value="ECO:0007669"/>
    <property type="project" value="InterPro"/>
</dbReference>
<gene>
    <name evidence="10" type="ORF">SVA_2247</name>
</gene>
<dbReference type="GO" id="GO:0009279">
    <property type="term" value="C:cell outer membrane"/>
    <property type="evidence" value="ECO:0007669"/>
    <property type="project" value="UniProtKB-SubCell"/>
</dbReference>
<dbReference type="OrthoDB" id="9813458at2"/>
<keyword evidence="7" id="KW-0998">Cell outer membrane</keyword>
<proteinExistence type="inferred from homology"/>
<accession>A0A1B4VDZ5</accession>
<evidence type="ECO:0000256" key="9">
    <source>
        <dbReference type="SAM" id="SignalP"/>
    </source>
</evidence>
<protein>
    <submittedName>
        <fullName evidence="10">Channel protein TolC</fullName>
    </submittedName>
</protein>
<keyword evidence="6" id="KW-0472">Membrane</keyword>
<dbReference type="Gene3D" id="1.20.1600.10">
    <property type="entry name" value="Outer membrane efflux proteins (OEP)"/>
    <property type="match status" value="1"/>
</dbReference>
<dbReference type="NCBIfam" id="TIGR01844">
    <property type="entry name" value="type_I_sec_TolC"/>
    <property type="match status" value="1"/>
</dbReference>
<keyword evidence="4" id="KW-1134">Transmembrane beta strand</keyword>
<keyword evidence="5" id="KW-0812">Transmembrane</keyword>
<evidence type="ECO:0000256" key="2">
    <source>
        <dbReference type="ARBA" id="ARBA00007613"/>
    </source>
</evidence>
<dbReference type="AlphaFoldDB" id="A0A1B4VDZ5"/>
<reference evidence="10 11" key="1">
    <citation type="submission" date="2015-08" db="EMBL/GenBank/DDBJ databases">
        <title>Complete genome sequence of Sulfurifustis variabilis.</title>
        <authorList>
            <person name="Miura A."/>
            <person name="Kojima H."/>
            <person name="Fukui M."/>
        </authorList>
    </citation>
    <scope>NUCLEOTIDE SEQUENCE [LARGE SCALE GENOMIC DNA]</scope>
    <source>
        <strain evidence="11">skN76</strain>
    </source>
</reference>
<feature type="signal peptide" evidence="9">
    <location>
        <begin position="1"/>
        <end position="21"/>
    </location>
</feature>
<dbReference type="InterPro" id="IPR010130">
    <property type="entry name" value="T1SS_OMP_TolC"/>
</dbReference>
<evidence type="ECO:0000313" key="10">
    <source>
        <dbReference type="EMBL" id="BAU48797.1"/>
    </source>
</evidence>
<dbReference type="GO" id="GO:0015288">
    <property type="term" value="F:porin activity"/>
    <property type="evidence" value="ECO:0007669"/>
    <property type="project" value="TreeGrafter"/>
</dbReference>
<dbReference type="GO" id="GO:1990281">
    <property type="term" value="C:efflux pump complex"/>
    <property type="evidence" value="ECO:0007669"/>
    <property type="project" value="TreeGrafter"/>
</dbReference>
<dbReference type="RefSeq" id="WP_096461274.1">
    <property type="nucleotide sequence ID" value="NZ_AP014936.1"/>
</dbReference>
<dbReference type="InterPro" id="IPR051906">
    <property type="entry name" value="TolC-like"/>
</dbReference>
<comment type="similarity">
    <text evidence="2">Belongs to the outer membrane factor (OMF) (TC 1.B.17) family.</text>
</comment>
<dbReference type="PANTHER" id="PTHR30026:SF20">
    <property type="entry name" value="OUTER MEMBRANE PROTEIN TOLC"/>
    <property type="match status" value="1"/>
</dbReference>
<evidence type="ECO:0000256" key="7">
    <source>
        <dbReference type="ARBA" id="ARBA00023237"/>
    </source>
</evidence>
<evidence type="ECO:0000256" key="5">
    <source>
        <dbReference type="ARBA" id="ARBA00022692"/>
    </source>
</evidence>
<keyword evidence="3" id="KW-0813">Transport</keyword>
<evidence type="ECO:0000313" key="11">
    <source>
        <dbReference type="Proteomes" id="UP000218899"/>
    </source>
</evidence>
<dbReference type="Pfam" id="PF02321">
    <property type="entry name" value="OEP"/>
    <property type="match status" value="2"/>
</dbReference>
<evidence type="ECO:0000256" key="6">
    <source>
        <dbReference type="ARBA" id="ARBA00023136"/>
    </source>
</evidence>